<proteinExistence type="predicted"/>
<evidence type="ECO:0000313" key="1">
    <source>
        <dbReference type="EnsemblPlants" id="Pp3c6_21290V3.2"/>
    </source>
</evidence>
<dbReference type="AlphaFoldDB" id="A0A7I4FS24"/>
<organism evidence="1 2">
    <name type="scientific">Physcomitrium patens</name>
    <name type="common">Spreading-leaved earth moss</name>
    <name type="synonym">Physcomitrella patens</name>
    <dbReference type="NCBI Taxonomy" id="3218"/>
    <lineage>
        <taxon>Eukaryota</taxon>
        <taxon>Viridiplantae</taxon>
        <taxon>Streptophyta</taxon>
        <taxon>Embryophyta</taxon>
        <taxon>Bryophyta</taxon>
        <taxon>Bryophytina</taxon>
        <taxon>Bryopsida</taxon>
        <taxon>Funariidae</taxon>
        <taxon>Funariales</taxon>
        <taxon>Funariaceae</taxon>
        <taxon>Physcomitrium</taxon>
    </lineage>
</organism>
<accession>A0A7I4FS24</accession>
<keyword evidence="2" id="KW-1185">Reference proteome</keyword>
<name>A0A7I4FS24_PHYPA</name>
<reference evidence="1 2" key="1">
    <citation type="journal article" date="2008" name="Science">
        <title>The Physcomitrella genome reveals evolutionary insights into the conquest of land by plants.</title>
        <authorList>
            <person name="Rensing S."/>
            <person name="Lang D."/>
            <person name="Zimmer A."/>
            <person name="Terry A."/>
            <person name="Salamov A."/>
            <person name="Shapiro H."/>
            <person name="Nishiyama T."/>
            <person name="Perroud P.-F."/>
            <person name="Lindquist E."/>
            <person name="Kamisugi Y."/>
            <person name="Tanahashi T."/>
            <person name="Sakakibara K."/>
            <person name="Fujita T."/>
            <person name="Oishi K."/>
            <person name="Shin-I T."/>
            <person name="Kuroki Y."/>
            <person name="Toyoda A."/>
            <person name="Suzuki Y."/>
            <person name="Hashimoto A."/>
            <person name="Yamaguchi K."/>
            <person name="Sugano A."/>
            <person name="Kohara Y."/>
            <person name="Fujiyama A."/>
            <person name="Anterola A."/>
            <person name="Aoki S."/>
            <person name="Ashton N."/>
            <person name="Barbazuk W.B."/>
            <person name="Barker E."/>
            <person name="Bennetzen J."/>
            <person name="Bezanilla M."/>
            <person name="Blankenship R."/>
            <person name="Cho S.H."/>
            <person name="Dutcher S."/>
            <person name="Estelle M."/>
            <person name="Fawcett J.A."/>
            <person name="Gundlach H."/>
            <person name="Hanada K."/>
            <person name="Heyl A."/>
            <person name="Hicks K.A."/>
            <person name="Hugh J."/>
            <person name="Lohr M."/>
            <person name="Mayer K."/>
            <person name="Melkozernov A."/>
            <person name="Murata T."/>
            <person name="Nelson D."/>
            <person name="Pils B."/>
            <person name="Prigge M."/>
            <person name="Reiss B."/>
            <person name="Renner T."/>
            <person name="Rombauts S."/>
            <person name="Rushton P."/>
            <person name="Sanderfoot A."/>
            <person name="Schween G."/>
            <person name="Shiu S.-H."/>
            <person name="Stueber K."/>
            <person name="Theodoulou F.L."/>
            <person name="Tu H."/>
            <person name="Van de Peer Y."/>
            <person name="Verrier P.J."/>
            <person name="Waters E."/>
            <person name="Wood A."/>
            <person name="Yang L."/>
            <person name="Cove D."/>
            <person name="Cuming A."/>
            <person name="Hasebe M."/>
            <person name="Lucas S."/>
            <person name="Mishler D.B."/>
            <person name="Reski R."/>
            <person name="Grigoriev I."/>
            <person name="Quatrano R.S."/>
            <person name="Boore J.L."/>
        </authorList>
    </citation>
    <scope>NUCLEOTIDE SEQUENCE [LARGE SCALE GENOMIC DNA]</scope>
    <source>
        <strain evidence="1 2">cv. Gransden 2004</strain>
    </source>
</reference>
<reference evidence="1" key="3">
    <citation type="submission" date="2020-12" db="UniProtKB">
        <authorList>
            <consortium name="EnsemblPlants"/>
        </authorList>
    </citation>
    <scope>IDENTIFICATION</scope>
</reference>
<sequence>MCTLIGLDGLFLNFVVEVNLRLLLGHGRRVHEAEESAAPFQMA</sequence>
<dbReference type="InParanoid" id="A0A7I4FS24"/>
<dbReference type="Proteomes" id="UP000006727">
    <property type="component" value="Chromosome 6"/>
</dbReference>
<reference evidence="1 2" key="2">
    <citation type="journal article" date="2018" name="Plant J.">
        <title>The Physcomitrella patens chromosome-scale assembly reveals moss genome structure and evolution.</title>
        <authorList>
            <person name="Lang D."/>
            <person name="Ullrich K.K."/>
            <person name="Murat F."/>
            <person name="Fuchs J."/>
            <person name="Jenkins J."/>
            <person name="Haas F.B."/>
            <person name="Piednoel M."/>
            <person name="Gundlach H."/>
            <person name="Van Bel M."/>
            <person name="Meyberg R."/>
            <person name="Vives C."/>
            <person name="Morata J."/>
            <person name="Symeonidi A."/>
            <person name="Hiss M."/>
            <person name="Muchero W."/>
            <person name="Kamisugi Y."/>
            <person name="Saleh O."/>
            <person name="Blanc G."/>
            <person name="Decker E.L."/>
            <person name="van Gessel N."/>
            <person name="Grimwood J."/>
            <person name="Hayes R.D."/>
            <person name="Graham S.W."/>
            <person name="Gunter L.E."/>
            <person name="McDaniel S.F."/>
            <person name="Hoernstein S.N.W."/>
            <person name="Larsson A."/>
            <person name="Li F.W."/>
            <person name="Perroud P.F."/>
            <person name="Phillips J."/>
            <person name="Ranjan P."/>
            <person name="Rokshar D.S."/>
            <person name="Rothfels C.J."/>
            <person name="Schneider L."/>
            <person name="Shu S."/>
            <person name="Stevenson D.W."/>
            <person name="Thummler F."/>
            <person name="Tillich M."/>
            <person name="Villarreal Aguilar J.C."/>
            <person name="Widiez T."/>
            <person name="Wong G.K."/>
            <person name="Wymore A."/>
            <person name="Zhang Y."/>
            <person name="Zimmer A.D."/>
            <person name="Quatrano R.S."/>
            <person name="Mayer K.F.X."/>
            <person name="Goodstein D."/>
            <person name="Casacuberta J.M."/>
            <person name="Vandepoele K."/>
            <person name="Reski R."/>
            <person name="Cuming A.C."/>
            <person name="Tuskan G.A."/>
            <person name="Maumus F."/>
            <person name="Salse J."/>
            <person name="Schmutz J."/>
            <person name="Rensing S.A."/>
        </authorList>
    </citation>
    <scope>NUCLEOTIDE SEQUENCE [LARGE SCALE GENOMIC DNA]</scope>
    <source>
        <strain evidence="1 2">cv. Gransden 2004</strain>
    </source>
</reference>
<dbReference type="Gramene" id="Pp3c6_21290V3.2">
    <property type="protein sequence ID" value="Pp3c6_21290V3.2"/>
    <property type="gene ID" value="Pp3c6_21290"/>
</dbReference>
<evidence type="ECO:0000313" key="2">
    <source>
        <dbReference type="Proteomes" id="UP000006727"/>
    </source>
</evidence>
<protein>
    <submittedName>
        <fullName evidence="1">Uncharacterized protein</fullName>
    </submittedName>
</protein>
<dbReference type="EnsemblPlants" id="Pp3c6_21290V3.2">
    <property type="protein sequence ID" value="Pp3c6_21290V3.2"/>
    <property type="gene ID" value="Pp3c6_21290"/>
</dbReference>
<dbReference type="EMBL" id="ABEU02000006">
    <property type="status" value="NOT_ANNOTATED_CDS"/>
    <property type="molecule type" value="Genomic_DNA"/>
</dbReference>